<comment type="caution">
    <text evidence="1">The sequence shown here is derived from an EMBL/GenBank/DDBJ whole genome shotgun (WGS) entry which is preliminary data.</text>
</comment>
<sequence>MKIVSIFADRLFAFQYEGSEENELDRLLELWSNPGFLYAFLTKNRQDLPKDLDWRSMAEQLLDSVDMLQDLLIQIHENPEISLDQFFVPLVNLESAPKVLSLRKRRISYLRLYALRIDSDCFVITGGTIKLTHLMQERIHTTEELYKLQKARDYLKSKGVFDNDSFFEFLSE</sequence>
<accession>A0ABR7M7Q2</accession>
<keyword evidence="2" id="KW-1185">Reference proteome</keyword>
<gene>
    <name evidence="1" type="ORF">BC349_08350</name>
</gene>
<evidence type="ECO:0000313" key="2">
    <source>
        <dbReference type="Proteomes" id="UP000765802"/>
    </source>
</evidence>
<dbReference type="Proteomes" id="UP000765802">
    <property type="component" value="Unassembled WGS sequence"/>
</dbReference>
<evidence type="ECO:0000313" key="1">
    <source>
        <dbReference type="EMBL" id="MBC6491038.1"/>
    </source>
</evidence>
<dbReference type="RefSeq" id="WP_187256370.1">
    <property type="nucleotide sequence ID" value="NZ_JBHULF010000014.1"/>
</dbReference>
<proteinExistence type="predicted"/>
<protein>
    <submittedName>
        <fullName evidence="1">Uncharacterized protein</fullName>
    </submittedName>
</protein>
<organism evidence="1 2">
    <name type="scientific">Flavihumibacter stibioxidans</name>
    <dbReference type="NCBI Taxonomy" id="1834163"/>
    <lineage>
        <taxon>Bacteria</taxon>
        <taxon>Pseudomonadati</taxon>
        <taxon>Bacteroidota</taxon>
        <taxon>Chitinophagia</taxon>
        <taxon>Chitinophagales</taxon>
        <taxon>Chitinophagaceae</taxon>
        <taxon>Flavihumibacter</taxon>
    </lineage>
</organism>
<reference evidence="1 2" key="1">
    <citation type="submission" date="2016-07" db="EMBL/GenBank/DDBJ databases">
        <title>Genome analysis of Flavihumibacter stibioxidans YS-17.</title>
        <authorList>
            <person name="Shi K."/>
            <person name="Han Y."/>
            <person name="Wang G."/>
        </authorList>
    </citation>
    <scope>NUCLEOTIDE SEQUENCE [LARGE SCALE GENOMIC DNA]</scope>
    <source>
        <strain evidence="1 2">YS-17</strain>
    </source>
</reference>
<name>A0ABR7M7Q2_9BACT</name>
<dbReference type="EMBL" id="MBUA01000012">
    <property type="protein sequence ID" value="MBC6491038.1"/>
    <property type="molecule type" value="Genomic_DNA"/>
</dbReference>